<keyword evidence="6" id="KW-0560">Oxidoreductase</keyword>
<dbReference type="InterPro" id="IPR001663">
    <property type="entry name" value="Rng_hydr_dOase-A"/>
</dbReference>
<dbReference type="InterPro" id="IPR043266">
    <property type="entry name" value="RHO_NdoB-like_C"/>
</dbReference>
<gene>
    <name evidence="11" type="ORF">FB472_1645</name>
</gene>
<keyword evidence="9" id="KW-0520">NAD</keyword>
<dbReference type="GO" id="GO:0005506">
    <property type="term" value="F:iron ion binding"/>
    <property type="evidence" value="ECO:0007669"/>
    <property type="project" value="InterPro"/>
</dbReference>
<evidence type="ECO:0000256" key="7">
    <source>
        <dbReference type="ARBA" id="ARBA00023004"/>
    </source>
</evidence>
<dbReference type="InterPro" id="IPR015879">
    <property type="entry name" value="Ring_hydroxy_dOase_asu_C_dom"/>
</dbReference>
<dbReference type="OrthoDB" id="5243643at2"/>
<keyword evidence="3" id="KW-0479">Metal-binding</keyword>
<dbReference type="GO" id="GO:0016705">
    <property type="term" value="F:oxidoreductase activity, acting on paired donors, with incorporation or reduction of molecular oxygen"/>
    <property type="evidence" value="ECO:0007669"/>
    <property type="project" value="UniProtKB-ARBA"/>
</dbReference>
<dbReference type="PANTHER" id="PTHR43756:SF1">
    <property type="entry name" value="3-PHENYLPROPIONATE_CINNAMIC ACID DIOXYGENASE SUBUNIT ALPHA"/>
    <property type="match status" value="1"/>
</dbReference>
<keyword evidence="2" id="KW-0001">2Fe-2S</keyword>
<evidence type="ECO:0000256" key="1">
    <source>
        <dbReference type="ARBA" id="ARBA00008751"/>
    </source>
</evidence>
<dbReference type="InterPro" id="IPR036922">
    <property type="entry name" value="Rieske_2Fe-2S_sf"/>
</dbReference>
<dbReference type="SUPFAM" id="SSF50022">
    <property type="entry name" value="ISP domain"/>
    <property type="match status" value="1"/>
</dbReference>
<dbReference type="AlphaFoldDB" id="A0A8H2K578"/>
<feature type="domain" description="Rieske" evidence="10">
    <location>
        <begin position="49"/>
        <end position="128"/>
    </location>
</feature>
<comment type="caution">
    <text evidence="11">The sequence shown here is derived from an EMBL/GenBank/DDBJ whole genome shotgun (WGS) entry which is preliminary data.</text>
</comment>
<evidence type="ECO:0000259" key="10">
    <source>
        <dbReference type="PROSITE" id="PS51296"/>
    </source>
</evidence>
<evidence type="ECO:0000256" key="2">
    <source>
        <dbReference type="ARBA" id="ARBA00022714"/>
    </source>
</evidence>
<keyword evidence="5 11" id="KW-0223">Dioxygenase</keyword>
<organism evidence="11 12">
    <name type="scientific">Rhodoglobus vestalii</name>
    <dbReference type="NCBI Taxonomy" id="193384"/>
    <lineage>
        <taxon>Bacteria</taxon>
        <taxon>Bacillati</taxon>
        <taxon>Actinomycetota</taxon>
        <taxon>Actinomycetes</taxon>
        <taxon>Micrococcales</taxon>
        <taxon>Microbacteriaceae</taxon>
        <taxon>Rhodoglobus</taxon>
    </lineage>
</organism>
<keyword evidence="4" id="KW-0058">Aromatic hydrocarbons catabolism</keyword>
<dbReference type="PANTHER" id="PTHR43756">
    <property type="entry name" value="CHOLINE MONOOXYGENASE, CHLOROPLASTIC"/>
    <property type="match status" value="1"/>
</dbReference>
<proteinExistence type="inferred from homology"/>
<name>A0A8H2K578_9MICO</name>
<evidence type="ECO:0000256" key="4">
    <source>
        <dbReference type="ARBA" id="ARBA00022797"/>
    </source>
</evidence>
<dbReference type="Gene3D" id="2.102.10.10">
    <property type="entry name" value="Rieske [2Fe-2S] iron-sulphur domain"/>
    <property type="match status" value="1"/>
</dbReference>
<dbReference type="PRINTS" id="PR00090">
    <property type="entry name" value="RNGDIOXGNASE"/>
</dbReference>
<dbReference type="Gene3D" id="3.90.380.10">
    <property type="entry name" value="Naphthalene 1,2-dioxygenase Alpha Subunit, Chain A, domain 1"/>
    <property type="match status" value="1"/>
</dbReference>
<keyword evidence="12" id="KW-1185">Reference proteome</keyword>
<reference evidence="11 12" key="1">
    <citation type="submission" date="2019-06" db="EMBL/GenBank/DDBJ databases">
        <title>Sequencing the genomes of 1000 actinobacteria strains.</title>
        <authorList>
            <person name="Klenk H.-P."/>
        </authorList>
    </citation>
    <scope>NUCLEOTIDE SEQUENCE [LARGE SCALE GENOMIC DNA]</scope>
    <source>
        <strain evidence="11 12">DSM 21947</strain>
    </source>
</reference>
<dbReference type="PROSITE" id="PS51296">
    <property type="entry name" value="RIESKE"/>
    <property type="match status" value="1"/>
</dbReference>
<evidence type="ECO:0000313" key="12">
    <source>
        <dbReference type="Proteomes" id="UP000316560"/>
    </source>
</evidence>
<protein>
    <submittedName>
        <fullName evidence="11">3-phenylpropionate/trans-cinnamate dioxygenase alpha subunit</fullName>
    </submittedName>
</protein>
<dbReference type="Pfam" id="PF00355">
    <property type="entry name" value="Rieske"/>
    <property type="match status" value="1"/>
</dbReference>
<keyword evidence="8" id="KW-0411">Iron-sulfur</keyword>
<dbReference type="CDD" id="cd08881">
    <property type="entry name" value="RHO_alpha_C_NDO-like"/>
    <property type="match status" value="1"/>
</dbReference>
<dbReference type="InterPro" id="IPR015881">
    <property type="entry name" value="ARHD_Rieske_2Fe_2S"/>
</dbReference>
<dbReference type="GO" id="GO:0004497">
    <property type="term" value="F:monooxygenase activity"/>
    <property type="evidence" value="ECO:0007669"/>
    <property type="project" value="UniProtKB-ARBA"/>
</dbReference>
<evidence type="ECO:0000256" key="9">
    <source>
        <dbReference type="ARBA" id="ARBA00023027"/>
    </source>
</evidence>
<dbReference type="InterPro" id="IPR017941">
    <property type="entry name" value="Rieske_2Fe-2S"/>
</dbReference>
<dbReference type="GO" id="GO:0051213">
    <property type="term" value="F:dioxygenase activity"/>
    <property type="evidence" value="ECO:0007669"/>
    <property type="project" value="UniProtKB-KW"/>
</dbReference>
<accession>A0A8H2K578</accession>
<dbReference type="PROSITE" id="PS00570">
    <property type="entry name" value="RING_HYDROXYL_ALPHA"/>
    <property type="match status" value="1"/>
</dbReference>
<dbReference type="Pfam" id="PF00848">
    <property type="entry name" value="Ring_hydroxyl_A"/>
    <property type="match status" value="1"/>
</dbReference>
<dbReference type="EMBL" id="VFRA01000001">
    <property type="protein sequence ID" value="TQO20038.1"/>
    <property type="molecule type" value="Genomic_DNA"/>
</dbReference>
<evidence type="ECO:0000256" key="5">
    <source>
        <dbReference type="ARBA" id="ARBA00022964"/>
    </source>
</evidence>
<evidence type="ECO:0000313" key="11">
    <source>
        <dbReference type="EMBL" id="TQO20038.1"/>
    </source>
</evidence>
<dbReference type="GO" id="GO:0051537">
    <property type="term" value="F:2 iron, 2 sulfur cluster binding"/>
    <property type="evidence" value="ECO:0007669"/>
    <property type="project" value="UniProtKB-KW"/>
</dbReference>
<evidence type="ECO:0000256" key="8">
    <source>
        <dbReference type="ARBA" id="ARBA00023014"/>
    </source>
</evidence>
<dbReference type="SUPFAM" id="SSF55961">
    <property type="entry name" value="Bet v1-like"/>
    <property type="match status" value="1"/>
</dbReference>
<dbReference type="Proteomes" id="UP000316560">
    <property type="component" value="Unassembled WGS sequence"/>
</dbReference>
<evidence type="ECO:0000256" key="3">
    <source>
        <dbReference type="ARBA" id="ARBA00022723"/>
    </source>
</evidence>
<keyword evidence="7" id="KW-0408">Iron</keyword>
<sequence>MTTQSENPDMEARLRDIREGIDHGRFPAYVFNDQEIFDLEQEKLFGQAWTFLAHESEIPKPGDYVTRYIGNNNLIVARDEHGEIHANLNMCRHRGNMMCKSEMGNASHFRCSYHGWVYKNSGELIGVPYLAEGYEGKLKRKDWGLVKARIDTYEGLVFGTFNEDASSLEDYLGGFQFYLDLYLKQGPNGSEVHGPPDHWITETDWKIAAENFAGDGYHTPVAHQFGFNLGYFPSSGATHSQGWAASIPGKGHGIGLGHTPGFTPFAGFPDALTAEIKKSLTPDQVEVFSNTRTAVGTVFPNLSFLMQPFSLIPGETGVRFVTMRLYHPIGPGKCEMYSWCLVPKDASDEYKEAAYQAYTLTFAQAGTFEQDDLENWARLTRMAKSSAAKGIEFPYLMGMETERDEDFRGPGHVVKPYVNDSNFRNLWGRWADYLLGEA</sequence>
<comment type="similarity">
    <text evidence="1">Belongs to the bacterial ring-hydroxylating dioxygenase alpha subunit family.</text>
</comment>
<evidence type="ECO:0000256" key="6">
    <source>
        <dbReference type="ARBA" id="ARBA00023002"/>
    </source>
</evidence>